<organism evidence="2">
    <name type="scientific">marine sediment metagenome</name>
    <dbReference type="NCBI Taxonomy" id="412755"/>
    <lineage>
        <taxon>unclassified sequences</taxon>
        <taxon>metagenomes</taxon>
        <taxon>ecological metagenomes</taxon>
    </lineage>
</organism>
<reference evidence="2" key="1">
    <citation type="journal article" date="2014" name="Front. Microbiol.">
        <title>High frequency of phylogenetically diverse reductive dehalogenase-homologous genes in deep subseafloor sedimentary metagenomes.</title>
        <authorList>
            <person name="Kawai M."/>
            <person name="Futagami T."/>
            <person name="Toyoda A."/>
            <person name="Takaki Y."/>
            <person name="Nishi S."/>
            <person name="Hori S."/>
            <person name="Arai W."/>
            <person name="Tsubouchi T."/>
            <person name="Morono Y."/>
            <person name="Uchiyama I."/>
            <person name="Ito T."/>
            <person name="Fujiyama A."/>
            <person name="Inagaki F."/>
            <person name="Takami H."/>
        </authorList>
    </citation>
    <scope>NUCLEOTIDE SEQUENCE</scope>
    <source>
        <strain evidence="2">Expedition CK06-06</strain>
    </source>
</reference>
<evidence type="ECO:0000313" key="2">
    <source>
        <dbReference type="EMBL" id="GAH86390.1"/>
    </source>
</evidence>
<gene>
    <name evidence="2" type="ORF">S03H2_65387</name>
</gene>
<name>X1JYC3_9ZZZZ</name>
<accession>X1JYC3</accession>
<dbReference type="PANTHER" id="PTHR32294:SF0">
    <property type="entry name" value="DNA POLYMERASE III SUBUNIT ALPHA"/>
    <property type="match status" value="1"/>
</dbReference>
<dbReference type="EMBL" id="BARU01042570">
    <property type="protein sequence ID" value="GAH86390.1"/>
    <property type="molecule type" value="Genomic_DNA"/>
</dbReference>
<dbReference type="InterPro" id="IPR041931">
    <property type="entry name" value="DNA_pol3_alpha_thumb_dom"/>
</dbReference>
<evidence type="ECO:0000259" key="1">
    <source>
        <dbReference type="Pfam" id="PF07733"/>
    </source>
</evidence>
<comment type="caution">
    <text evidence="2">The sequence shown here is derived from an EMBL/GenBank/DDBJ whole genome shotgun (WGS) entry which is preliminary data.</text>
</comment>
<sequence>MNITNVDPLKYNLLFERFLTSGRTSSPPDIDLDFNDRRRDEVIEYVAQKYGKDKVAQIITFGTMAARAVIRDVGRALSYSYSFCDRIAKM</sequence>
<dbReference type="InterPro" id="IPR011708">
    <property type="entry name" value="DNA_pol3_alpha_NTPase_dom"/>
</dbReference>
<protein>
    <recommendedName>
        <fullName evidence="1">Bacterial DNA polymerase III alpha subunit NTPase domain-containing protein</fullName>
    </recommendedName>
</protein>
<dbReference type="GO" id="GO:0006260">
    <property type="term" value="P:DNA replication"/>
    <property type="evidence" value="ECO:0007669"/>
    <property type="project" value="InterPro"/>
</dbReference>
<proteinExistence type="predicted"/>
<dbReference type="PANTHER" id="PTHR32294">
    <property type="entry name" value="DNA POLYMERASE III SUBUNIT ALPHA"/>
    <property type="match status" value="1"/>
</dbReference>
<feature type="domain" description="Bacterial DNA polymerase III alpha subunit NTPase" evidence="1">
    <location>
        <begin position="1"/>
        <end position="90"/>
    </location>
</feature>
<dbReference type="GO" id="GO:0008408">
    <property type="term" value="F:3'-5' exonuclease activity"/>
    <property type="evidence" value="ECO:0007669"/>
    <property type="project" value="InterPro"/>
</dbReference>
<feature type="non-terminal residue" evidence="2">
    <location>
        <position position="90"/>
    </location>
</feature>
<dbReference type="Gene3D" id="1.10.10.1600">
    <property type="entry name" value="Bacterial DNA polymerase III alpha subunit, thumb domain"/>
    <property type="match status" value="1"/>
</dbReference>
<dbReference type="AlphaFoldDB" id="X1JYC3"/>
<dbReference type="Pfam" id="PF07733">
    <property type="entry name" value="DNA_pol3_alpha"/>
    <property type="match status" value="1"/>
</dbReference>
<dbReference type="InterPro" id="IPR004805">
    <property type="entry name" value="DnaE2/DnaE/PolC"/>
</dbReference>